<keyword evidence="4" id="KW-1185">Reference proteome</keyword>
<dbReference type="InterPro" id="IPR037914">
    <property type="entry name" value="SpoVT-AbrB_sf"/>
</dbReference>
<dbReference type="STRING" id="301967.A6E15_02410"/>
<feature type="domain" description="SpoVT-AbrB" evidence="2">
    <location>
        <begin position="4"/>
        <end position="49"/>
    </location>
</feature>
<dbReference type="OrthoDB" id="30861at2157"/>
<dbReference type="GO" id="GO:0003677">
    <property type="term" value="F:DNA binding"/>
    <property type="evidence" value="ECO:0007669"/>
    <property type="project" value="InterPro"/>
</dbReference>
<dbReference type="PROSITE" id="PS51740">
    <property type="entry name" value="SPOVT_ABRB"/>
    <property type="match status" value="1"/>
</dbReference>
<dbReference type="Proteomes" id="UP000189370">
    <property type="component" value="Unassembled WGS sequence"/>
</dbReference>
<gene>
    <name evidence="3" type="ORF">A6E15_02410</name>
</gene>
<evidence type="ECO:0000259" key="2">
    <source>
        <dbReference type="PROSITE" id="PS51740"/>
    </source>
</evidence>
<dbReference type="InterPro" id="IPR007159">
    <property type="entry name" value="SpoVT-AbrB_dom"/>
</dbReference>
<dbReference type="Gene3D" id="2.10.260.10">
    <property type="match status" value="1"/>
</dbReference>
<comment type="caution">
    <text evidence="3">The sequence shown here is derived from an EMBL/GenBank/DDBJ whole genome shotgun (WGS) entry which is preliminary data.</text>
</comment>
<name>A0A1S8AT89_9EURY</name>
<reference evidence="4" key="1">
    <citation type="submission" date="2016-04" db="EMBL/GenBank/DDBJ databases">
        <authorList>
            <person name="Chen S.-C."/>
            <person name="Lai M.-C."/>
        </authorList>
    </citation>
    <scope>NUCLEOTIDE SEQUENCE [LARGE SCALE GENOMIC DNA]</scope>
    <source>
        <strain evidence="4">AB14</strain>
    </source>
</reference>
<protein>
    <submittedName>
        <fullName evidence="3">AbrB family transcriptional regulator</fullName>
    </submittedName>
</protein>
<accession>A0A1S8AT89</accession>
<evidence type="ECO:0000313" key="4">
    <source>
        <dbReference type="Proteomes" id="UP000189370"/>
    </source>
</evidence>
<organism evidence="3 4">
    <name type="scientific">Natrinema saccharevitans</name>
    <dbReference type="NCBI Taxonomy" id="301967"/>
    <lineage>
        <taxon>Archaea</taxon>
        <taxon>Methanobacteriati</taxon>
        <taxon>Methanobacteriota</taxon>
        <taxon>Stenosarchaea group</taxon>
        <taxon>Halobacteria</taxon>
        <taxon>Halobacteriales</taxon>
        <taxon>Natrialbaceae</taxon>
        <taxon>Natrinema</taxon>
    </lineage>
</organism>
<dbReference type="RefSeq" id="WP_076143315.1">
    <property type="nucleotide sequence ID" value="NZ_LWLN01000001.1"/>
</dbReference>
<evidence type="ECO:0000256" key="1">
    <source>
        <dbReference type="SAM" id="MobiDB-lite"/>
    </source>
</evidence>
<evidence type="ECO:0000313" key="3">
    <source>
        <dbReference type="EMBL" id="OLZ39902.1"/>
    </source>
</evidence>
<dbReference type="PANTHER" id="PTHR34860">
    <property type="entry name" value="REPRESSOR-LIKE PROTEIN SSO7C3"/>
    <property type="match status" value="1"/>
</dbReference>
<sequence length="90" mass="10083">MGEPETRKVGDRGQVTLPKRLREAFDIHGGDEVTIREEDDKIVIEKPTSRADLAEGYRRRAEHHRALAAEMDGASREANASLGDAPDWEE</sequence>
<dbReference type="EMBL" id="LWLN01000001">
    <property type="protein sequence ID" value="OLZ39902.1"/>
    <property type="molecule type" value="Genomic_DNA"/>
</dbReference>
<dbReference type="InterPro" id="IPR052975">
    <property type="entry name" value="Repressor-like_regulatory"/>
</dbReference>
<dbReference type="SUPFAM" id="SSF89447">
    <property type="entry name" value="AbrB/MazE/MraZ-like"/>
    <property type="match status" value="1"/>
</dbReference>
<dbReference type="PANTHER" id="PTHR34860:SF6">
    <property type="entry name" value="REPRESSOR-LIKE PROTEIN SSO7C3"/>
    <property type="match status" value="1"/>
</dbReference>
<dbReference type="SMART" id="SM00966">
    <property type="entry name" value="SpoVT_AbrB"/>
    <property type="match status" value="1"/>
</dbReference>
<proteinExistence type="predicted"/>
<dbReference type="Pfam" id="PF04014">
    <property type="entry name" value="MazE_antitoxin"/>
    <property type="match status" value="1"/>
</dbReference>
<dbReference type="AlphaFoldDB" id="A0A1S8AT89"/>
<feature type="region of interest" description="Disordered" evidence="1">
    <location>
        <begin position="68"/>
        <end position="90"/>
    </location>
</feature>
<dbReference type="NCBIfam" id="TIGR01439">
    <property type="entry name" value="lp_hng_hel_AbrB"/>
    <property type="match status" value="1"/>
</dbReference>